<feature type="repeat" description="ANK" evidence="1">
    <location>
        <begin position="39"/>
        <end position="71"/>
    </location>
</feature>
<name>A0A0N4VHG2_ENTVE</name>
<keyword evidence="1" id="KW-0040">ANK repeat</keyword>
<evidence type="ECO:0000256" key="1">
    <source>
        <dbReference type="PROSITE-ProRule" id="PRU00023"/>
    </source>
</evidence>
<dbReference type="Gene3D" id="1.25.40.20">
    <property type="entry name" value="Ankyrin repeat-containing domain"/>
    <property type="match status" value="1"/>
</dbReference>
<dbReference type="InterPro" id="IPR036770">
    <property type="entry name" value="Ankyrin_rpt-contain_sf"/>
</dbReference>
<proteinExistence type="predicted"/>
<keyword evidence="3" id="KW-1185">Reference proteome</keyword>
<gene>
    <name evidence="2" type="ORF">EVEC_LOCUS9611</name>
</gene>
<dbReference type="AlphaFoldDB" id="A0A0N4VHG2"/>
<dbReference type="InterPro" id="IPR002110">
    <property type="entry name" value="Ankyrin_rpt"/>
</dbReference>
<sequence length="78" mass="8934">MEYYYGEQLTQYAEKGDLEGIRVLLEKHQEFDEERIEEAMKTALFAASRKGHTGIVKMLIDYGANVVSTDELEVILCC</sequence>
<reference evidence="2 3" key="2">
    <citation type="submission" date="2018-10" db="EMBL/GenBank/DDBJ databases">
        <authorList>
            <consortium name="Pathogen Informatics"/>
        </authorList>
    </citation>
    <scope>NUCLEOTIDE SEQUENCE [LARGE SCALE GENOMIC DNA]</scope>
</reference>
<evidence type="ECO:0000313" key="3">
    <source>
        <dbReference type="Proteomes" id="UP000274131"/>
    </source>
</evidence>
<protein>
    <submittedName>
        <fullName evidence="4">ANK_REP_REGION domain-containing protein</fullName>
    </submittedName>
</protein>
<dbReference type="PROSITE" id="PS50088">
    <property type="entry name" value="ANK_REPEAT"/>
    <property type="match status" value="1"/>
</dbReference>
<organism evidence="4">
    <name type="scientific">Enterobius vermicularis</name>
    <name type="common">Human pinworm</name>
    <dbReference type="NCBI Taxonomy" id="51028"/>
    <lineage>
        <taxon>Eukaryota</taxon>
        <taxon>Metazoa</taxon>
        <taxon>Ecdysozoa</taxon>
        <taxon>Nematoda</taxon>
        <taxon>Chromadorea</taxon>
        <taxon>Rhabditida</taxon>
        <taxon>Spirurina</taxon>
        <taxon>Oxyuridomorpha</taxon>
        <taxon>Oxyuroidea</taxon>
        <taxon>Oxyuridae</taxon>
        <taxon>Enterobius</taxon>
    </lineage>
</organism>
<evidence type="ECO:0000313" key="2">
    <source>
        <dbReference type="EMBL" id="VDD94860.1"/>
    </source>
</evidence>
<dbReference type="Pfam" id="PF12796">
    <property type="entry name" value="Ank_2"/>
    <property type="match status" value="1"/>
</dbReference>
<dbReference type="SUPFAM" id="SSF48403">
    <property type="entry name" value="Ankyrin repeat"/>
    <property type="match status" value="1"/>
</dbReference>
<reference evidence="4" key="1">
    <citation type="submission" date="2017-02" db="UniProtKB">
        <authorList>
            <consortium name="WormBaseParasite"/>
        </authorList>
    </citation>
    <scope>IDENTIFICATION</scope>
</reference>
<dbReference type="OrthoDB" id="76949at2759"/>
<dbReference type="WBParaSite" id="EVEC_0001026301-mRNA-1">
    <property type="protein sequence ID" value="EVEC_0001026301-mRNA-1"/>
    <property type="gene ID" value="EVEC_0001026301"/>
</dbReference>
<accession>A0A0N4VHG2</accession>
<dbReference type="PROSITE" id="PS50297">
    <property type="entry name" value="ANK_REP_REGION"/>
    <property type="match status" value="1"/>
</dbReference>
<dbReference type="EMBL" id="UXUI01010170">
    <property type="protein sequence ID" value="VDD94860.1"/>
    <property type="molecule type" value="Genomic_DNA"/>
</dbReference>
<dbReference type="Proteomes" id="UP000274131">
    <property type="component" value="Unassembled WGS sequence"/>
</dbReference>
<evidence type="ECO:0000313" key="4">
    <source>
        <dbReference type="WBParaSite" id="EVEC_0001026301-mRNA-1"/>
    </source>
</evidence>